<organism evidence="1 3">
    <name type="scientific">Saliniramus fredricksonii</name>
    <dbReference type="NCBI Taxonomy" id="1653334"/>
    <lineage>
        <taxon>Bacteria</taxon>
        <taxon>Pseudomonadati</taxon>
        <taxon>Pseudomonadota</taxon>
        <taxon>Alphaproteobacteria</taxon>
        <taxon>Hyphomicrobiales</taxon>
        <taxon>Salinarimonadaceae</taxon>
        <taxon>Saliniramus</taxon>
    </lineage>
</organism>
<name>A0A0P7XY49_9HYPH</name>
<evidence type="ECO:0000313" key="1">
    <source>
        <dbReference type="EMBL" id="KPQ12622.1"/>
    </source>
</evidence>
<comment type="caution">
    <text evidence="1">The sequence shown here is derived from an EMBL/GenBank/DDBJ whole genome shotgun (WGS) entry which is preliminary data.</text>
</comment>
<dbReference type="Proteomes" id="UP000182800">
    <property type="component" value="Unassembled WGS sequence"/>
</dbReference>
<gene>
    <name evidence="2" type="ORF">GA0071312_3713</name>
    <name evidence="1" type="ORF">HLUCCO17_00575</name>
</gene>
<evidence type="ECO:0008006" key="5">
    <source>
        <dbReference type="Google" id="ProtNLM"/>
    </source>
</evidence>
<protein>
    <recommendedName>
        <fullName evidence="5">Phasin domain-containing protein</fullName>
    </recommendedName>
</protein>
<proteinExistence type="predicted"/>
<evidence type="ECO:0000313" key="3">
    <source>
        <dbReference type="Proteomes" id="UP000050497"/>
    </source>
</evidence>
<reference evidence="2 4" key="2">
    <citation type="submission" date="2016-08" db="EMBL/GenBank/DDBJ databases">
        <authorList>
            <person name="Varghese N."/>
            <person name="Submissions Spin"/>
        </authorList>
    </citation>
    <scope>NUCLEOTIDE SEQUENCE [LARGE SCALE GENOMIC DNA]</scope>
    <source>
        <strain evidence="2 4">HL-109</strain>
    </source>
</reference>
<reference evidence="1 3" key="1">
    <citation type="submission" date="2015-09" db="EMBL/GenBank/DDBJ databases">
        <title>Identification and resolution of microdiversity through metagenomic sequencing of parallel consortia.</title>
        <authorList>
            <person name="Nelson W.C."/>
            <person name="Romine M.F."/>
            <person name="Lindemann S.R."/>
        </authorList>
    </citation>
    <scope>NUCLEOTIDE SEQUENCE [LARGE SCALE GENOMIC DNA]</scope>
    <source>
        <strain evidence="1">HL-109</strain>
    </source>
</reference>
<dbReference type="AlphaFoldDB" id="A0A0P7XY49"/>
<evidence type="ECO:0000313" key="2">
    <source>
        <dbReference type="EMBL" id="SCC82703.1"/>
    </source>
</evidence>
<evidence type="ECO:0000313" key="4">
    <source>
        <dbReference type="Proteomes" id="UP000182800"/>
    </source>
</evidence>
<dbReference type="Proteomes" id="UP000050497">
    <property type="component" value="Unassembled WGS sequence"/>
</dbReference>
<sequence>MPSSKRNETGFDPMGIAPVMMHYWRVTMFDMPMACALGMNACMTRWIAHQQEFMRSLTASRDLDDVTTAQKKLVAEAIEDAQANTAAFQRDLRATLEAARLN</sequence>
<dbReference type="EMBL" id="FMBM01000003">
    <property type="protein sequence ID" value="SCC82703.1"/>
    <property type="molecule type" value="Genomic_DNA"/>
</dbReference>
<dbReference type="EMBL" id="LJSX01000001">
    <property type="protein sequence ID" value="KPQ12622.1"/>
    <property type="molecule type" value="Genomic_DNA"/>
</dbReference>
<dbReference type="RefSeq" id="WP_074446486.1">
    <property type="nucleotide sequence ID" value="NZ_FMBM01000003.1"/>
</dbReference>
<keyword evidence="4" id="KW-1185">Reference proteome</keyword>
<accession>A0A0P7XY49</accession>